<dbReference type="Proteomes" id="UP000695022">
    <property type="component" value="Unplaced"/>
</dbReference>
<feature type="domain" description="BPL/LPL catalytic" evidence="1">
    <location>
        <begin position="93"/>
        <end position="278"/>
    </location>
</feature>
<dbReference type="RefSeq" id="XP_014667518.1">
    <property type="nucleotide sequence ID" value="XM_014812032.1"/>
</dbReference>
<name>A0ABM1E5P7_PRICU</name>
<dbReference type="SUPFAM" id="SSF55681">
    <property type="entry name" value="Class II aaRS and biotin synthetases"/>
    <property type="match status" value="1"/>
</dbReference>
<dbReference type="InterPro" id="IPR020596">
    <property type="entry name" value="rRNA_Ade_Mease_Trfase_CS"/>
</dbReference>
<dbReference type="CDD" id="cd16443">
    <property type="entry name" value="LplA"/>
    <property type="match status" value="1"/>
</dbReference>
<dbReference type="InterPro" id="IPR004143">
    <property type="entry name" value="BPL_LPL_catalytic"/>
</dbReference>
<accession>A0ABM1E5P7</accession>
<reference evidence="3" key="1">
    <citation type="submission" date="2025-08" db="UniProtKB">
        <authorList>
            <consortium name="RefSeq"/>
        </authorList>
    </citation>
    <scope>IDENTIFICATION</scope>
</reference>
<evidence type="ECO:0000313" key="3">
    <source>
        <dbReference type="RefSeq" id="XP_014667518.1"/>
    </source>
</evidence>
<dbReference type="PROSITE" id="PS01131">
    <property type="entry name" value="RRNA_A_DIMETH"/>
    <property type="match status" value="1"/>
</dbReference>
<dbReference type="InterPro" id="IPR025714">
    <property type="entry name" value="Methyltranfer_dom"/>
</dbReference>
<dbReference type="PANTHER" id="PTHR12496:SF0">
    <property type="entry name" value="METHYLTRANSFERASE DOMAIN-CONTAINING PROTEIN"/>
    <property type="match status" value="1"/>
</dbReference>
<dbReference type="Gene3D" id="3.30.930.10">
    <property type="entry name" value="Bira Bifunctional Protein, Domain 2"/>
    <property type="match status" value="1"/>
</dbReference>
<organism evidence="2 3">
    <name type="scientific">Priapulus caudatus</name>
    <name type="common">Priapulid worm</name>
    <dbReference type="NCBI Taxonomy" id="37621"/>
    <lineage>
        <taxon>Eukaryota</taxon>
        <taxon>Metazoa</taxon>
        <taxon>Ecdysozoa</taxon>
        <taxon>Scalidophora</taxon>
        <taxon>Priapulida</taxon>
        <taxon>Priapulimorpha</taxon>
        <taxon>Priapulimorphida</taxon>
        <taxon>Priapulidae</taxon>
        <taxon>Priapulus</taxon>
    </lineage>
</organism>
<protein>
    <submittedName>
        <fullName evidence="3">Uncharacterized protein LOC106809081 isoform X1</fullName>
    </submittedName>
</protein>
<dbReference type="InterPro" id="IPR052220">
    <property type="entry name" value="METTL25"/>
</dbReference>
<sequence>MCEVHIQKTWLRLTVFTGRSRHNINKTTKLMQFGMSFRCKILKLVVARQSHYIHAKLYSNLTNQTPGIVYVSTSTDVFTNLAWEQWWYENGNFTSHRALLIYCNDPCVVVGRHQNPWVECDVKEAAVSSLPLSRRQSGGGTVYHDLGNINCSFMTSRKHYNRRENLDFLADLISTRWDLDVSVNIRDDLILDNFYKVSGSAAKLGKDTAYHHCTLLVNSGLTALHSILRPDRLGWSSNATASVPSPVATLASAAVDINTESVIEAIAEAYLSAYENSVTLVTPSDSVCPGWKSSFIMLLPSSYMGSKIDEYMEDASMFLTTYKWICDFQLTKFFTEQVWERIPTEWYGCLKTLSVDDLNELPYGHQMDYWPEDLKKFITKSQELSLCRDQVDWLQKTDLGTEEKRGMTPKKVHEVEWMSSLVADVCLKTQCDVVVDIGAGLGYLSRVLSSIHGLRVICIESDGSRTLGAERRANRHSPTSKPQCITQQLTSDDIGGTVKRLRTVLQGALGCDRYSRNDARPSGDGHSGAVCMIGLHCCGDLTPTMLKVYAEMPEIRALVCVSCCYHKMVDGTVISRMNFPMSTAAKRFLRQNQGEERNVDLPPCLCDSNADYQCSQDRYHTERSIDNVEGKQQSYVRGTMKCQVLCSPSSSKCEQKFVNDNAQLGNNSESSDSASDVFPIVNSFALRLAAQETRVRWRAQTADDHELHTRTVAYRAILEHLANSEDGGFRKFHRKVTSKSSFESFESYLDAAILRTTLDACGESDQSVKGRLRELYTRFQPLFPSIEIITALQVCMQSVLESVLTIDRCCFLQERHLVAEIAPIFLENISPRNLAIISRRN</sequence>
<keyword evidence="2" id="KW-1185">Reference proteome</keyword>
<dbReference type="InterPro" id="IPR045864">
    <property type="entry name" value="aa-tRNA-synth_II/BPL/LPL"/>
</dbReference>
<proteinExistence type="predicted"/>
<dbReference type="PANTHER" id="PTHR12496">
    <property type="entry name" value="CGI-41 METHYLTRANSFERASE"/>
    <property type="match status" value="1"/>
</dbReference>
<evidence type="ECO:0000313" key="2">
    <source>
        <dbReference type="Proteomes" id="UP000695022"/>
    </source>
</evidence>
<dbReference type="Pfam" id="PF21948">
    <property type="entry name" value="LplA-B_cat"/>
    <property type="match status" value="1"/>
</dbReference>
<dbReference type="Pfam" id="PF13679">
    <property type="entry name" value="Methyltransf_32"/>
    <property type="match status" value="1"/>
</dbReference>
<dbReference type="InterPro" id="IPR029063">
    <property type="entry name" value="SAM-dependent_MTases_sf"/>
</dbReference>
<dbReference type="PROSITE" id="PS51733">
    <property type="entry name" value="BPL_LPL_CATALYTIC"/>
    <property type="match status" value="1"/>
</dbReference>
<evidence type="ECO:0000259" key="1">
    <source>
        <dbReference type="PROSITE" id="PS51733"/>
    </source>
</evidence>
<gene>
    <name evidence="3" type="primary">LOC106809081</name>
</gene>
<dbReference type="GeneID" id="106809081"/>
<dbReference type="SUPFAM" id="SSF53335">
    <property type="entry name" value="S-adenosyl-L-methionine-dependent methyltransferases"/>
    <property type="match status" value="1"/>
</dbReference>